<organism evidence="2 3">
    <name type="scientific">Azospirillum picis</name>
    <dbReference type="NCBI Taxonomy" id="488438"/>
    <lineage>
        <taxon>Bacteria</taxon>
        <taxon>Pseudomonadati</taxon>
        <taxon>Pseudomonadota</taxon>
        <taxon>Alphaproteobacteria</taxon>
        <taxon>Rhodospirillales</taxon>
        <taxon>Azospirillaceae</taxon>
        <taxon>Azospirillum</taxon>
    </lineage>
</organism>
<keyword evidence="3" id="KW-1185">Reference proteome</keyword>
<accession>A0ABU0MSM2</accession>
<gene>
    <name evidence="2" type="ORF">QO018_005098</name>
</gene>
<dbReference type="PANTHER" id="PTHR43196">
    <property type="entry name" value="SULFATE ADENYLYLTRANSFERASE SUBUNIT 2"/>
    <property type="match status" value="1"/>
</dbReference>
<dbReference type="Pfam" id="PF01507">
    <property type="entry name" value="PAPS_reduct"/>
    <property type="match status" value="1"/>
</dbReference>
<dbReference type="InterPro" id="IPR050128">
    <property type="entry name" value="Sulfate_adenylyltrnsfr_sub2"/>
</dbReference>
<dbReference type="PANTHER" id="PTHR43196:SF2">
    <property type="entry name" value="PHOSPHOADENOSINE PHOSPHOSULFATE REDUCTASE"/>
    <property type="match status" value="1"/>
</dbReference>
<dbReference type="SUPFAM" id="SSF52402">
    <property type="entry name" value="Adenine nucleotide alpha hydrolases-like"/>
    <property type="match status" value="1"/>
</dbReference>
<dbReference type="InterPro" id="IPR002500">
    <property type="entry name" value="PAPS_reduct_dom"/>
</dbReference>
<reference evidence="2 3" key="1">
    <citation type="submission" date="2023-07" db="EMBL/GenBank/DDBJ databases">
        <title>Genomic Encyclopedia of Type Strains, Phase IV (KMG-IV): sequencing the most valuable type-strain genomes for metagenomic binning, comparative biology and taxonomic classification.</title>
        <authorList>
            <person name="Goeker M."/>
        </authorList>
    </citation>
    <scope>NUCLEOTIDE SEQUENCE [LARGE SCALE GENOMIC DNA]</scope>
    <source>
        <strain evidence="2 3">DSM 19922</strain>
    </source>
</reference>
<protein>
    <submittedName>
        <fullName evidence="2">3'-phosphoadenosine 5'-phosphosulfate sulfotransferase (PAPS reductase)/FAD synthetase</fullName>
    </submittedName>
</protein>
<dbReference type="EMBL" id="JAUSVU010000024">
    <property type="protein sequence ID" value="MDQ0536204.1"/>
    <property type="molecule type" value="Genomic_DNA"/>
</dbReference>
<comment type="caution">
    <text evidence="2">The sequence shown here is derived from an EMBL/GenBank/DDBJ whole genome shotgun (WGS) entry which is preliminary data.</text>
</comment>
<dbReference type="Proteomes" id="UP001244552">
    <property type="component" value="Unassembled WGS sequence"/>
</dbReference>
<name>A0ABU0MSM2_9PROT</name>
<dbReference type="InterPro" id="IPR014729">
    <property type="entry name" value="Rossmann-like_a/b/a_fold"/>
</dbReference>
<dbReference type="Gene3D" id="3.40.50.620">
    <property type="entry name" value="HUPs"/>
    <property type="match status" value="2"/>
</dbReference>
<sequence>MNTTAPIAVVSMSGGKDSLATALKAIDEYGHDRCRFVTADTGHEHELTIAHLSDYLPRRLNIQIDVVKADFSADIARKRVYVAEKWPAKLVNGKPGKWVRLGSVEEEAEPPTPGNPYLGAVIGGWVWSPAVRPMSADEAAEVVARALSVLHPTGIAFLDLCLWKGRFPSRKAQFCTQMLKRFPLDRYMIDLASQGRRLESWQGVRRDESHARRNAAEREMTPEGWEIVRPIVTWTAREVVDFVRSHGVDLNPLYSQGCDRVGCMLCINAGKDEIVNAARRWPEHIERIREWERLVGMACKRGFSTLLHHADGEGGDAEHAYRHSNIDSMVAWSRTTRGGACLRPDGAGRGHGGRGLQLLLRPL</sequence>
<evidence type="ECO:0000259" key="1">
    <source>
        <dbReference type="Pfam" id="PF01507"/>
    </source>
</evidence>
<proteinExistence type="predicted"/>
<feature type="domain" description="Phosphoadenosine phosphosulphate reductase" evidence="1">
    <location>
        <begin position="173"/>
        <end position="268"/>
    </location>
</feature>
<dbReference type="RefSeq" id="WP_209988696.1">
    <property type="nucleotide sequence ID" value="NZ_JAGINO010000025.1"/>
</dbReference>
<evidence type="ECO:0000313" key="3">
    <source>
        <dbReference type="Proteomes" id="UP001244552"/>
    </source>
</evidence>
<evidence type="ECO:0000313" key="2">
    <source>
        <dbReference type="EMBL" id="MDQ0536204.1"/>
    </source>
</evidence>